<dbReference type="AlphaFoldDB" id="A0A7S2V2B8"/>
<gene>
    <name evidence="1" type="ORF">FJAP1339_LOCUS8776</name>
</gene>
<proteinExistence type="predicted"/>
<accession>A0A7S2V2B8</accession>
<protein>
    <submittedName>
        <fullName evidence="1">Uncharacterized protein</fullName>
    </submittedName>
</protein>
<organism evidence="1">
    <name type="scientific">Fibrocapsa japonica</name>
    <dbReference type="NCBI Taxonomy" id="94617"/>
    <lineage>
        <taxon>Eukaryota</taxon>
        <taxon>Sar</taxon>
        <taxon>Stramenopiles</taxon>
        <taxon>Ochrophyta</taxon>
        <taxon>Raphidophyceae</taxon>
        <taxon>Chattonellales</taxon>
        <taxon>Chattonellaceae</taxon>
        <taxon>Fibrocapsa</taxon>
    </lineage>
</organism>
<reference evidence="1" key="1">
    <citation type="submission" date="2021-01" db="EMBL/GenBank/DDBJ databases">
        <authorList>
            <person name="Corre E."/>
            <person name="Pelletier E."/>
            <person name="Niang G."/>
            <person name="Scheremetjew M."/>
            <person name="Finn R."/>
            <person name="Kale V."/>
            <person name="Holt S."/>
            <person name="Cochrane G."/>
            <person name="Meng A."/>
            <person name="Brown T."/>
            <person name="Cohen L."/>
        </authorList>
    </citation>
    <scope>NUCLEOTIDE SEQUENCE</scope>
    <source>
        <strain evidence="1">CCMP1661</strain>
    </source>
</reference>
<sequence>MCLLYINIFLRAKLLPRMQKTMPRYCIFLAVLGLMLDWVTSRPLRFNRRPLKSMLNSYFRNLDEKNYDEYDKCLYQLDCEFTQAQLELFSCSGASLPTCWDHFSGTECSVIVALDWADMCELSPDPAFNSGQRLADLCPPPPGGQPPDKHWGLNHMSAEEDHSSCLQAYVATVSAIMSQVYGCYEVIDSEDPEFVAERESLIGAGKAPAEILNWACATDHRGQSCAAKLGVDPYDAQMGDAIDASVPSEQALIALEGEGGRGIDCAALRELGCCAGSAASWDVAWAEADPFFLLGMAACGTRLEDHCHNFPAFEPPVVLSGGLEVDPLPEWAGREGVDGALEAVYGILSSALWVAMEDLLVYRAEIGHDHLVGISRGPGTLVVQYKVVFLEGRYNVPQLLEAMTSAITQREIESYWDIPEQSRDSGGGAESGGVKLWVEGCLPTSCPAATVCACTHQATLQELSPVRRKASLLRQRQAGRGGQRLLRMQDQPQPLPQPQDHPDFFQGHAANHPAHNWYQASKGGMRHPSFAMLDCGEGMVSVCVPEFTSGGAS</sequence>
<evidence type="ECO:0000313" key="1">
    <source>
        <dbReference type="EMBL" id="CAD9868799.1"/>
    </source>
</evidence>
<dbReference type="EMBL" id="HBHR01017496">
    <property type="protein sequence ID" value="CAD9868799.1"/>
    <property type="molecule type" value="Transcribed_RNA"/>
</dbReference>
<name>A0A7S2V2B8_9STRA</name>